<evidence type="ECO:0000313" key="1">
    <source>
        <dbReference type="EMBL" id="GMA34555.1"/>
    </source>
</evidence>
<dbReference type="RefSeq" id="WP_284327460.1">
    <property type="nucleotide sequence ID" value="NZ_BSUN01000001.1"/>
</dbReference>
<name>A0ABQ6I9S3_9MICO</name>
<accession>A0ABQ6I9S3</accession>
<keyword evidence="2" id="KW-1185">Reference proteome</keyword>
<protein>
    <submittedName>
        <fullName evidence="1">Uncharacterized protein</fullName>
    </submittedName>
</protein>
<gene>
    <name evidence="1" type="ORF">GCM10025876_07590</name>
</gene>
<comment type="caution">
    <text evidence="1">The sequence shown here is derived from an EMBL/GenBank/DDBJ whole genome shotgun (WGS) entry which is preliminary data.</text>
</comment>
<evidence type="ECO:0000313" key="2">
    <source>
        <dbReference type="Proteomes" id="UP001157125"/>
    </source>
</evidence>
<dbReference type="EMBL" id="BSUN01000001">
    <property type="protein sequence ID" value="GMA34555.1"/>
    <property type="molecule type" value="Genomic_DNA"/>
</dbReference>
<reference evidence="2" key="1">
    <citation type="journal article" date="2019" name="Int. J. Syst. Evol. Microbiol.">
        <title>The Global Catalogue of Microorganisms (GCM) 10K type strain sequencing project: providing services to taxonomists for standard genome sequencing and annotation.</title>
        <authorList>
            <consortium name="The Broad Institute Genomics Platform"/>
            <consortium name="The Broad Institute Genome Sequencing Center for Infectious Disease"/>
            <person name="Wu L."/>
            <person name="Ma J."/>
        </authorList>
    </citation>
    <scope>NUCLEOTIDE SEQUENCE [LARGE SCALE GENOMIC DNA]</scope>
    <source>
        <strain evidence="2">NBRC 112299</strain>
    </source>
</reference>
<sequence>MITLSVPSQAVADAVGDLGEDVRLIVWNPADGDAPAGAEQIQAGVLGSPHRGPDRVLPAG</sequence>
<proteinExistence type="predicted"/>
<organism evidence="1 2">
    <name type="scientific">Demequina litorisediminis</name>
    <dbReference type="NCBI Taxonomy" id="1849022"/>
    <lineage>
        <taxon>Bacteria</taxon>
        <taxon>Bacillati</taxon>
        <taxon>Actinomycetota</taxon>
        <taxon>Actinomycetes</taxon>
        <taxon>Micrococcales</taxon>
        <taxon>Demequinaceae</taxon>
        <taxon>Demequina</taxon>
    </lineage>
</organism>
<dbReference type="Proteomes" id="UP001157125">
    <property type="component" value="Unassembled WGS sequence"/>
</dbReference>